<name>A0A1H4G0C5_9FLAO</name>
<dbReference type="AlphaFoldDB" id="A0A1H4G0C5"/>
<sequence>LSQAQVCSNHFANWLHNFRVADFSWIYMADATEPKNDSGIKEKH</sequence>
<evidence type="ECO:0000313" key="1">
    <source>
        <dbReference type="EMBL" id="SEB02510.1"/>
    </source>
</evidence>
<organism evidence="1 2">
    <name type="scientific">Flavobacterium gillisiae</name>
    <dbReference type="NCBI Taxonomy" id="150146"/>
    <lineage>
        <taxon>Bacteria</taxon>
        <taxon>Pseudomonadati</taxon>
        <taxon>Bacteroidota</taxon>
        <taxon>Flavobacteriia</taxon>
        <taxon>Flavobacteriales</taxon>
        <taxon>Flavobacteriaceae</taxon>
        <taxon>Flavobacterium</taxon>
    </lineage>
</organism>
<gene>
    <name evidence="1" type="ORF">SAMN05443667_115133</name>
</gene>
<protein>
    <submittedName>
        <fullName evidence="1">Uncharacterized protein</fullName>
    </submittedName>
</protein>
<reference evidence="2" key="1">
    <citation type="submission" date="2016-10" db="EMBL/GenBank/DDBJ databases">
        <authorList>
            <person name="Varghese N."/>
            <person name="Submissions S."/>
        </authorList>
    </citation>
    <scope>NUCLEOTIDE SEQUENCE [LARGE SCALE GENOMIC DNA]</scope>
    <source>
        <strain evidence="2">DSM 22376</strain>
    </source>
</reference>
<feature type="non-terminal residue" evidence="1">
    <location>
        <position position="1"/>
    </location>
</feature>
<dbReference type="Proteomes" id="UP000198951">
    <property type="component" value="Unassembled WGS sequence"/>
</dbReference>
<accession>A0A1H4G0C5</accession>
<evidence type="ECO:0000313" key="2">
    <source>
        <dbReference type="Proteomes" id="UP000198951"/>
    </source>
</evidence>
<keyword evidence="2" id="KW-1185">Reference proteome</keyword>
<dbReference type="EMBL" id="FNRD01000015">
    <property type="protein sequence ID" value="SEB02510.1"/>
    <property type="molecule type" value="Genomic_DNA"/>
</dbReference>
<proteinExistence type="predicted"/>